<evidence type="ECO:0000313" key="4">
    <source>
        <dbReference type="Proteomes" id="UP001054252"/>
    </source>
</evidence>
<reference evidence="3 4" key="1">
    <citation type="journal article" date="2021" name="Commun. Biol.">
        <title>The genome of Shorea leprosula (Dipterocarpaceae) highlights the ecological relevance of drought in aseasonal tropical rainforests.</title>
        <authorList>
            <person name="Ng K.K.S."/>
            <person name="Kobayashi M.J."/>
            <person name="Fawcett J.A."/>
            <person name="Hatakeyama M."/>
            <person name="Paape T."/>
            <person name="Ng C.H."/>
            <person name="Ang C.C."/>
            <person name="Tnah L.H."/>
            <person name="Lee C.T."/>
            <person name="Nishiyama T."/>
            <person name="Sese J."/>
            <person name="O'Brien M.J."/>
            <person name="Copetti D."/>
            <person name="Mohd Noor M.I."/>
            <person name="Ong R.C."/>
            <person name="Putra M."/>
            <person name="Sireger I.Z."/>
            <person name="Indrioko S."/>
            <person name="Kosugi Y."/>
            <person name="Izuno A."/>
            <person name="Isagi Y."/>
            <person name="Lee S.L."/>
            <person name="Shimizu K.K."/>
        </authorList>
    </citation>
    <scope>NUCLEOTIDE SEQUENCE [LARGE SCALE GENOMIC DNA]</scope>
    <source>
        <strain evidence="3">214</strain>
    </source>
</reference>
<dbReference type="SUPFAM" id="SSF56672">
    <property type="entry name" value="DNA/RNA polymerases"/>
    <property type="match status" value="1"/>
</dbReference>
<proteinExistence type="predicted"/>
<organism evidence="3 4">
    <name type="scientific">Rubroshorea leprosula</name>
    <dbReference type="NCBI Taxonomy" id="152421"/>
    <lineage>
        <taxon>Eukaryota</taxon>
        <taxon>Viridiplantae</taxon>
        <taxon>Streptophyta</taxon>
        <taxon>Embryophyta</taxon>
        <taxon>Tracheophyta</taxon>
        <taxon>Spermatophyta</taxon>
        <taxon>Magnoliopsida</taxon>
        <taxon>eudicotyledons</taxon>
        <taxon>Gunneridae</taxon>
        <taxon>Pentapetalae</taxon>
        <taxon>rosids</taxon>
        <taxon>malvids</taxon>
        <taxon>Malvales</taxon>
        <taxon>Dipterocarpaceae</taxon>
        <taxon>Rubroshorea</taxon>
    </lineage>
</organism>
<dbReference type="PANTHER" id="PTHR47481">
    <property type="match status" value="1"/>
</dbReference>
<comment type="caution">
    <text evidence="3">The sequence shown here is derived from an EMBL/GenBank/DDBJ whole genome shotgun (WGS) entry which is preliminary data.</text>
</comment>
<feature type="compositionally biased region" description="Polar residues" evidence="1">
    <location>
        <begin position="260"/>
        <end position="289"/>
    </location>
</feature>
<dbReference type="InterPro" id="IPR043502">
    <property type="entry name" value="DNA/RNA_pol_sf"/>
</dbReference>
<dbReference type="Pfam" id="PF07727">
    <property type="entry name" value="RVT_2"/>
    <property type="match status" value="1"/>
</dbReference>
<dbReference type="CDD" id="cd09272">
    <property type="entry name" value="RNase_HI_RT_Ty1"/>
    <property type="match status" value="1"/>
</dbReference>
<dbReference type="Proteomes" id="UP001054252">
    <property type="component" value="Unassembled WGS sequence"/>
</dbReference>
<dbReference type="PANTHER" id="PTHR47481:SF43">
    <property type="entry name" value="RETROTRANSPOSON COPIA-LIKE N-TERMINAL DOMAIN-CONTAINING PROTEIN"/>
    <property type="match status" value="1"/>
</dbReference>
<feature type="compositionally biased region" description="Polar residues" evidence="1">
    <location>
        <begin position="428"/>
        <end position="437"/>
    </location>
</feature>
<evidence type="ECO:0000256" key="1">
    <source>
        <dbReference type="SAM" id="MobiDB-lite"/>
    </source>
</evidence>
<evidence type="ECO:0000313" key="3">
    <source>
        <dbReference type="EMBL" id="GKV17016.1"/>
    </source>
</evidence>
<protein>
    <recommendedName>
        <fullName evidence="2">Reverse transcriptase Ty1/copia-type domain-containing protein</fullName>
    </recommendedName>
</protein>
<keyword evidence="4" id="KW-1185">Reference proteome</keyword>
<dbReference type="AlphaFoldDB" id="A0AAV5JWE0"/>
<dbReference type="Pfam" id="PF14223">
    <property type="entry name" value="Retrotran_gag_2"/>
    <property type="match status" value="1"/>
</dbReference>
<dbReference type="InterPro" id="IPR013103">
    <property type="entry name" value="RVT_2"/>
</dbReference>
<dbReference type="EMBL" id="BPVZ01000047">
    <property type="protein sequence ID" value="GKV17016.1"/>
    <property type="molecule type" value="Genomic_DNA"/>
</dbReference>
<evidence type="ECO:0000259" key="2">
    <source>
        <dbReference type="Pfam" id="PF07727"/>
    </source>
</evidence>
<name>A0AAV5JWE0_9ROSI</name>
<gene>
    <name evidence="3" type="ORF">SLEP1_g27576</name>
</gene>
<feature type="domain" description="Reverse transcriptase Ty1/copia-type" evidence="2">
    <location>
        <begin position="463"/>
        <end position="540"/>
    </location>
</feature>
<sequence>MADQSPSTDSSKTAITTPAIVAAPTVGNPNTNSTNVITFNVAIQFPVKLTTNNYSSWSRQFISLLKVYRLYEFLLGTRPCPLIDPTPDSPYDVWVRQDQSIQHAILTSITESIHPYVASTETAHEAWIVLERLYANNSQTRIVAFKERLSNLKCDSRTITNYLRTVKELINRISRAEKTPLSNSTIQVHFLTVLGSEYYEFKASIRARDGPPLSFEDLQDRLLAYEESLQREYSRQELQAPLMAQFATATPKFNGDYHNAMNSVQPTSFNSYGPSSNQPTRSGSPNWQFNGPVNCGNRGGCGRGGRRNSVNRNHAHVANFASTSRKARNEWWIDYGASDHVSPDLSNLALHSEYGGPDELLIGDGSDRTTGVTLLRGHNHHGVYRLPAQGPPKTSPMAMVFYSRHVVFDEHDFFYQKSHNSVAGGGTQSSVSPSKLATVSPPDIASPQACSHGVAHPHDHQGTWELVPRTDVQNVIGCKWVFRVKRNEEGGIDRYKARLVAKRFHQRPGSDYFNTFSPVIKPTPIRTVLLLAVNKHWPIRRWISQPQHVCRLRKSIYGLKQAPRTCTEKLIESIISLMGATFSIKDLGCLNYFLGVNAIFTNAGLFLLQAQYIRKLLAKFGMSDAKPMQSPLSTVPLQLHQGNQLSDAQPYCQLVGSLQYLVVTRPDISFAVNKLSQFLHAPSDVHWQAAKRILRYRKDWAGNKDTYHSTTGYVVFLCSNLISWRACKQKTIARSSTEASLLLLLNCNLIMHTKMKHIAIDLHFVRELVDHKVLRVSHISTVDQLAHGLTKPLSSRHFAQLQNKIGVTNGSSILRGHIKEILQIE</sequence>
<accession>A0AAV5JWE0</accession>
<feature type="region of interest" description="Disordered" evidence="1">
    <location>
        <begin position="257"/>
        <end position="291"/>
    </location>
</feature>
<feature type="region of interest" description="Disordered" evidence="1">
    <location>
        <begin position="424"/>
        <end position="457"/>
    </location>
</feature>